<dbReference type="InterPro" id="IPR036267">
    <property type="entry name" value="RuvA_C_sf"/>
</dbReference>
<reference evidence="8" key="2">
    <citation type="journal article" date="2021" name="PeerJ">
        <title>Extensive microbial diversity within the chicken gut microbiome revealed by metagenomics and culture.</title>
        <authorList>
            <person name="Gilroy R."/>
            <person name="Ravi A."/>
            <person name="Getino M."/>
            <person name="Pursley I."/>
            <person name="Horton D.L."/>
            <person name="Alikhan N.F."/>
            <person name="Baker D."/>
            <person name="Gharbi K."/>
            <person name="Hall N."/>
            <person name="Watson M."/>
            <person name="Adriaenssens E.M."/>
            <person name="Foster-Nyarko E."/>
            <person name="Jarju S."/>
            <person name="Secka A."/>
            <person name="Antonio M."/>
            <person name="Oren A."/>
            <person name="Chaudhuri R.R."/>
            <person name="La Ragione R."/>
            <person name="Hildebrand F."/>
            <person name="Pallen M.J."/>
        </authorList>
    </citation>
    <scope>NUCLEOTIDE SEQUENCE</scope>
    <source>
        <strain evidence="8">ChiSjej3B21-11622</strain>
    </source>
</reference>
<feature type="domain" description="Helix-hairpin-helix DNA-binding motif class 1" evidence="7">
    <location>
        <begin position="73"/>
        <end position="92"/>
    </location>
</feature>
<evidence type="ECO:0000256" key="5">
    <source>
        <dbReference type="ARBA" id="ARBA00023204"/>
    </source>
</evidence>
<gene>
    <name evidence="6 8" type="primary">ruvA</name>
    <name evidence="8" type="ORF">IAB26_09455</name>
</gene>
<evidence type="ECO:0000313" key="9">
    <source>
        <dbReference type="Proteomes" id="UP000886886"/>
    </source>
</evidence>
<dbReference type="InterPro" id="IPR013849">
    <property type="entry name" value="DNA_helicase_Holl-junc_RuvA_I"/>
</dbReference>
<evidence type="ECO:0000313" key="8">
    <source>
        <dbReference type="EMBL" id="HIQ96776.1"/>
    </source>
</evidence>
<dbReference type="InterPro" id="IPR012340">
    <property type="entry name" value="NA-bd_OB-fold"/>
</dbReference>
<dbReference type="NCBIfam" id="TIGR00084">
    <property type="entry name" value="ruvA"/>
    <property type="match status" value="1"/>
</dbReference>
<dbReference type="SUPFAM" id="SSF47781">
    <property type="entry name" value="RuvA domain 2-like"/>
    <property type="match status" value="1"/>
</dbReference>
<dbReference type="GO" id="GO:0000400">
    <property type="term" value="F:four-way junction DNA binding"/>
    <property type="evidence" value="ECO:0007669"/>
    <property type="project" value="UniProtKB-UniRule"/>
</dbReference>
<dbReference type="GO" id="GO:0006281">
    <property type="term" value="P:DNA repair"/>
    <property type="evidence" value="ECO:0007669"/>
    <property type="project" value="UniProtKB-UniRule"/>
</dbReference>
<evidence type="ECO:0000256" key="2">
    <source>
        <dbReference type="ARBA" id="ARBA00022763"/>
    </source>
</evidence>
<dbReference type="Gene3D" id="1.10.150.20">
    <property type="entry name" value="5' to 3' exonuclease, C-terminal subdomain"/>
    <property type="match status" value="1"/>
</dbReference>
<dbReference type="CDD" id="cd14332">
    <property type="entry name" value="UBA_RuvA_C"/>
    <property type="match status" value="1"/>
</dbReference>
<dbReference type="Proteomes" id="UP000886886">
    <property type="component" value="Unassembled WGS sequence"/>
</dbReference>
<dbReference type="Pfam" id="PF01330">
    <property type="entry name" value="RuvA_N"/>
    <property type="match status" value="1"/>
</dbReference>
<evidence type="ECO:0000256" key="6">
    <source>
        <dbReference type="HAMAP-Rule" id="MF_00031"/>
    </source>
</evidence>
<evidence type="ECO:0000256" key="4">
    <source>
        <dbReference type="ARBA" id="ARBA00023172"/>
    </source>
</evidence>
<dbReference type="GO" id="GO:0006310">
    <property type="term" value="P:DNA recombination"/>
    <property type="evidence" value="ECO:0007669"/>
    <property type="project" value="UniProtKB-UniRule"/>
</dbReference>
<dbReference type="InterPro" id="IPR003583">
    <property type="entry name" value="Hlx-hairpin-Hlx_DNA-bd_motif"/>
</dbReference>
<keyword evidence="2 6" id="KW-0227">DNA damage</keyword>
<sequence>MIAYVKGIVAMKDAQSVVVDVNSIGYRVYLSGRDLDRLPPLGESVFLHTYFQVREDAMQLFGFLKPDDLEMYRLLLGVNGIGPKAALGVLSALTADDIRFAVLSGDEKTISKAPGIGRKTAQKLILELKDKINLEEAFEKKLSGEELPAGESASSNEAKSEAVQALIALGYSNTDALRAVNRAASEDMDTEEILKAALKNMAF</sequence>
<reference evidence="8" key="1">
    <citation type="submission" date="2020-10" db="EMBL/GenBank/DDBJ databases">
        <authorList>
            <person name="Gilroy R."/>
        </authorList>
    </citation>
    <scope>NUCLEOTIDE SEQUENCE</scope>
    <source>
        <strain evidence="8">ChiSjej3B21-11622</strain>
    </source>
</reference>
<dbReference type="SUPFAM" id="SSF50249">
    <property type="entry name" value="Nucleic acid-binding proteins"/>
    <property type="match status" value="1"/>
</dbReference>
<feature type="region of interest" description="Domain II" evidence="6">
    <location>
        <begin position="65"/>
        <end position="142"/>
    </location>
</feature>
<dbReference type="SUPFAM" id="SSF46929">
    <property type="entry name" value="DNA helicase RuvA subunit, C-terminal domain"/>
    <property type="match status" value="1"/>
</dbReference>
<dbReference type="Gene3D" id="2.40.50.140">
    <property type="entry name" value="Nucleic acid-binding proteins"/>
    <property type="match status" value="1"/>
</dbReference>
<comment type="caution">
    <text evidence="8">The sequence shown here is derived from an EMBL/GenBank/DDBJ whole genome shotgun (WGS) entry which is preliminary data.</text>
</comment>
<dbReference type="InterPro" id="IPR000085">
    <property type="entry name" value="RuvA"/>
</dbReference>
<dbReference type="EMBL" id="DVFT01000139">
    <property type="protein sequence ID" value="HIQ96776.1"/>
    <property type="molecule type" value="Genomic_DNA"/>
</dbReference>
<dbReference type="InterPro" id="IPR010994">
    <property type="entry name" value="RuvA_2-like"/>
</dbReference>
<comment type="caution">
    <text evidence="6">Lacks conserved residue(s) required for the propagation of feature annotation.</text>
</comment>
<protein>
    <recommendedName>
        <fullName evidence="6">Holliday junction branch migration complex subunit RuvA</fullName>
    </recommendedName>
</protein>
<evidence type="ECO:0000256" key="1">
    <source>
        <dbReference type="ARBA" id="ARBA00022490"/>
    </source>
</evidence>
<feature type="region of interest" description="Domain I" evidence="6">
    <location>
        <begin position="1"/>
        <end position="64"/>
    </location>
</feature>
<comment type="similarity">
    <text evidence="6">Belongs to the RuvA family.</text>
</comment>
<evidence type="ECO:0000259" key="7">
    <source>
        <dbReference type="SMART" id="SM00278"/>
    </source>
</evidence>
<accession>A0A9D0ZVS2</accession>
<keyword evidence="1 6" id="KW-0963">Cytoplasm</keyword>
<dbReference type="HAMAP" id="MF_00031">
    <property type="entry name" value="DNA_HJ_migration_RuvA"/>
    <property type="match status" value="1"/>
</dbReference>
<comment type="function">
    <text evidence="6">The RuvA-RuvB-RuvC complex processes Holliday junction (HJ) DNA during genetic recombination and DNA repair, while the RuvA-RuvB complex plays an important role in the rescue of blocked DNA replication forks via replication fork reversal (RFR). RuvA specifically binds to HJ cruciform DNA, conferring on it an open structure. The RuvB hexamer acts as an ATP-dependent pump, pulling dsDNA into and through the RuvAB complex. HJ branch migration allows RuvC to scan DNA until it finds its consensus sequence, where it cleaves and resolves the cruciform DNA.</text>
</comment>
<dbReference type="GO" id="GO:0009378">
    <property type="term" value="F:four-way junction helicase activity"/>
    <property type="evidence" value="ECO:0007669"/>
    <property type="project" value="InterPro"/>
</dbReference>
<dbReference type="Gene3D" id="1.10.8.10">
    <property type="entry name" value="DNA helicase RuvA subunit, C-terminal domain"/>
    <property type="match status" value="1"/>
</dbReference>
<dbReference type="Pfam" id="PF14520">
    <property type="entry name" value="HHH_5"/>
    <property type="match status" value="1"/>
</dbReference>
<name>A0A9D0ZVS2_9FIRM</name>
<dbReference type="GO" id="GO:0009379">
    <property type="term" value="C:Holliday junction helicase complex"/>
    <property type="evidence" value="ECO:0007669"/>
    <property type="project" value="InterPro"/>
</dbReference>
<dbReference type="InterPro" id="IPR011114">
    <property type="entry name" value="RuvA_C"/>
</dbReference>
<dbReference type="GO" id="GO:0005737">
    <property type="term" value="C:cytoplasm"/>
    <property type="evidence" value="ECO:0007669"/>
    <property type="project" value="UniProtKB-SubCell"/>
</dbReference>
<organism evidence="8 9">
    <name type="scientific">Candidatus Limivivens merdigallinarum</name>
    <dbReference type="NCBI Taxonomy" id="2840859"/>
    <lineage>
        <taxon>Bacteria</taxon>
        <taxon>Bacillati</taxon>
        <taxon>Bacillota</taxon>
        <taxon>Clostridia</taxon>
        <taxon>Lachnospirales</taxon>
        <taxon>Lachnospiraceae</taxon>
        <taxon>Lachnospiraceae incertae sedis</taxon>
        <taxon>Candidatus Limivivens</taxon>
    </lineage>
</organism>
<dbReference type="GO" id="GO:0005524">
    <property type="term" value="F:ATP binding"/>
    <property type="evidence" value="ECO:0007669"/>
    <property type="project" value="InterPro"/>
</dbReference>
<comment type="subunit">
    <text evidence="6">Homotetramer. Forms an RuvA(8)-RuvB(12)-Holliday junction (HJ) complex. HJ DNA is sandwiched between 2 RuvA tetramers; dsDNA enters through RuvA and exits via RuvB. An RuvB hexamer assembles on each DNA strand where it exits the tetramer. Each RuvB hexamer is contacted by two RuvA subunits (via domain III) on 2 adjacent RuvB subunits; this complex drives branch migration. In the full resolvosome a probable DNA-RuvA(4)-RuvB(12)-RuvC(2) complex forms which resolves the HJ.</text>
</comment>
<proteinExistence type="inferred from homology"/>
<dbReference type="Pfam" id="PF07499">
    <property type="entry name" value="RuvA_C"/>
    <property type="match status" value="1"/>
</dbReference>
<dbReference type="GO" id="GO:0048476">
    <property type="term" value="C:Holliday junction resolvase complex"/>
    <property type="evidence" value="ECO:0007669"/>
    <property type="project" value="UniProtKB-UniRule"/>
</dbReference>
<feature type="domain" description="Helix-hairpin-helix DNA-binding motif class 1" evidence="7">
    <location>
        <begin position="108"/>
        <end position="127"/>
    </location>
</feature>
<comment type="domain">
    <text evidence="6">Has three domains with a flexible linker between the domains II and III and assumes an 'L' shape. Domain III is highly mobile and contacts RuvB.</text>
</comment>
<keyword evidence="4 6" id="KW-0233">DNA recombination</keyword>
<dbReference type="SMART" id="SM00278">
    <property type="entry name" value="HhH1"/>
    <property type="match status" value="2"/>
</dbReference>
<feature type="region of interest" description="Domain III" evidence="6">
    <location>
        <begin position="154"/>
        <end position="203"/>
    </location>
</feature>
<comment type="subcellular location">
    <subcellularLocation>
        <location evidence="6">Cytoplasm</location>
    </subcellularLocation>
</comment>
<evidence type="ECO:0000256" key="3">
    <source>
        <dbReference type="ARBA" id="ARBA00023125"/>
    </source>
</evidence>
<keyword evidence="3 6" id="KW-0238">DNA-binding</keyword>
<dbReference type="AlphaFoldDB" id="A0A9D0ZVS2"/>
<keyword evidence="5 6" id="KW-0234">DNA repair</keyword>